<evidence type="ECO:0000313" key="1">
    <source>
        <dbReference type="EMBL" id="TGL59175.1"/>
    </source>
</evidence>
<name>A0A4V3JR93_9LEPT</name>
<evidence type="ECO:0000313" key="2">
    <source>
        <dbReference type="Proteomes" id="UP000297693"/>
    </source>
</evidence>
<proteinExistence type="predicted"/>
<dbReference type="InterPro" id="IPR023614">
    <property type="entry name" value="Porin_dom_sf"/>
</dbReference>
<dbReference type="InterPro" id="IPR011486">
    <property type="entry name" value="BBP2"/>
</dbReference>
<dbReference type="Gene3D" id="2.40.160.10">
    <property type="entry name" value="Porin"/>
    <property type="match status" value="1"/>
</dbReference>
<dbReference type="AlphaFoldDB" id="A0A4V3JR93"/>
<organism evidence="1 2">
    <name type="scientific">Leptospira ognonensis</name>
    <dbReference type="NCBI Taxonomy" id="2484945"/>
    <lineage>
        <taxon>Bacteria</taxon>
        <taxon>Pseudomonadati</taxon>
        <taxon>Spirochaetota</taxon>
        <taxon>Spirochaetia</taxon>
        <taxon>Leptospirales</taxon>
        <taxon>Leptospiraceae</taxon>
        <taxon>Leptospira</taxon>
    </lineage>
</organism>
<keyword evidence="2" id="KW-1185">Reference proteome</keyword>
<comment type="caution">
    <text evidence="1">The sequence shown here is derived from an EMBL/GenBank/DDBJ whole genome shotgun (WGS) entry which is preliminary data.</text>
</comment>
<sequence>MIKEFCILFFILSLSIFSEAIEKESSVKTTDTKPFNPLPTDQVLPKSLKFGAFIDAYYLYNLNLPKGTERKFTTQGVRNNEFNINLAHIDVKVEEDKYRGRIALQWGTSVNSNYAGEISKDVTSNQASVKNIQEAYVGFRLSKSTWVDGGIFFGNIGRESWISQQNWNYTRAFALDYVPYYSTGVKLSHEFSDKLSMQLQILNGWQIITDTNRDKSFGSQIKYLFTPKLSMTLNQYVGNDAPDNERRQVRLYNNTILEWNVLEWLSLAGQFDIGAQKAKQSLVYEPWLQSYNPALFSSPYRDAAASAYKQWYHGTFWISFNLSPDYRLSFRLERMYDPLQVVASTGTRNGFMTNGYTTTFDILSFHPGLLRFEYAYRRSADAVFEYRNSLTSKKEDFLVVAFSMKL</sequence>
<accession>A0A4V3JR93</accession>
<dbReference type="OrthoDB" id="9769460at2"/>
<dbReference type="EMBL" id="RQGD01000025">
    <property type="protein sequence ID" value="TGL59175.1"/>
    <property type="molecule type" value="Genomic_DNA"/>
</dbReference>
<reference evidence="1" key="1">
    <citation type="journal article" date="2019" name="PLoS Negl. Trop. Dis.">
        <title>Revisiting the worldwide diversity of Leptospira species in the environment.</title>
        <authorList>
            <person name="Vincent A.T."/>
            <person name="Schiettekatte O."/>
            <person name="Bourhy P."/>
            <person name="Veyrier F.J."/>
            <person name="Picardeau M."/>
        </authorList>
    </citation>
    <scope>NUCLEOTIDE SEQUENCE [LARGE SCALE GENOMIC DNA]</scope>
    <source>
        <strain evidence="1">201702476</strain>
    </source>
</reference>
<dbReference type="Pfam" id="PF07642">
    <property type="entry name" value="BBP2"/>
    <property type="match status" value="1"/>
</dbReference>
<gene>
    <name evidence="1" type="ORF">EHQ58_09710</name>
</gene>
<dbReference type="Proteomes" id="UP000297693">
    <property type="component" value="Unassembled WGS sequence"/>
</dbReference>
<dbReference type="RefSeq" id="WP_135623701.1">
    <property type="nucleotide sequence ID" value="NZ_RQGD01000025.1"/>
</dbReference>
<protein>
    <submittedName>
        <fullName evidence="1">Porin</fullName>
    </submittedName>
</protein>